<name>A0AAQ3RCX6_SYNEL</name>
<sequence length="46" mass="5170">MSASRARQLQEGDFATVQRITEGRTFPQQDPHCFAVVLGIEFGNPY</sequence>
<gene>
    <name evidence="1" type="ORF">DOP62_13700</name>
</gene>
<evidence type="ECO:0000313" key="2">
    <source>
        <dbReference type="Proteomes" id="UP000267249"/>
    </source>
</evidence>
<dbReference type="RefSeq" id="WP_208676114.1">
    <property type="nucleotide sequence ID" value="NZ_CP030139.2"/>
</dbReference>
<evidence type="ECO:0000313" key="1">
    <source>
        <dbReference type="EMBL" id="WVS92408.1"/>
    </source>
</evidence>
<dbReference type="EMBL" id="CP030139">
    <property type="protein sequence ID" value="WVS92408.1"/>
    <property type="molecule type" value="Genomic_DNA"/>
</dbReference>
<proteinExistence type="predicted"/>
<dbReference type="Proteomes" id="UP000267249">
    <property type="component" value="Chromosome"/>
</dbReference>
<dbReference type="AlphaFoldDB" id="A0AAQ3RCX6"/>
<accession>A0AAQ3RCX6</accession>
<protein>
    <submittedName>
        <fullName evidence="1">Uncharacterized protein</fullName>
    </submittedName>
</protein>
<organism evidence="1 2">
    <name type="scientific">Synechococcus elongatus PCC 11801</name>
    <dbReference type="NCBI Taxonomy" id="2219813"/>
    <lineage>
        <taxon>Bacteria</taxon>
        <taxon>Bacillati</taxon>
        <taxon>Cyanobacteriota</taxon>
        <taxon>Cyanophyceae</taxon>
        <taxon>Synechococcales</taxon>
        <taxon>Synechococcaceae</taxon>
        <taxon>Synechococcus</taxon>
    </lineage>
</organism>
<reference evidence="1 2" key="1">
    <citation type="journal article" date="2018" name="Sci. Rep.">
        <title>Genome Features and Biochemical Characteristics of a Robust, Fast Growing and Naturally Transformable Cyanobacterium Synechococcus elongatus PCC 11801 Isolated from India.</title>
        <authorList>
            <person name="Jaiswal D."/>
            <person name="Sengupta A."/>
            <person name="Sohoni S."/>
            <person name="Sengupta S."/>
            <person name="Phadnavis A.G."/>
            <person name="Pakrasi H.B."/>
            <person name="Wangikar P.P."/>
        </authorList>
    </citation>
    <scope>NUCLEOTIDE SEQUENCE [LARGE SCALE GENOMIC DNA]</scope>
    <source>
        <strain evidence="1 2">PCC 11801</strain>
    </source>
</reference>